<dbReference type="EMBL" id="CAJOBC010006931">
    <property type="protein sequence ID" value="CAF3915733.1"/>
    <property type="molecule type" value="Genomic_DNA"/>
</dbReference>
<comment type="caution">
    <text evidence="1">The sequence shown here is derived from an EMBL/GenBank/DDBJ whole genome shotgun (WGS) entry which is preliminary data.</text>
</comment>
<proteinExistence type="predicted"/>
<evidence type="ECO:0000313" key="2">
    <source>
        <dbReference type="EMBL" id="CAF1320259.1"/>
    </source>
</evidence>
<dbReference type="Proteomes" id="UP000663829">
    <property type="component" value="Unassembled WGS sequence"/>
</dbReference>
<evidence type="ECO:0000313" key="1">
    <source>
        <dbReference type="EMBL" id="CAF1152224.1"/>
    </source>
</evidence>
<reference evidence="1" key="1">
    <citation type="submission" date="2021-02" db="EMBL/GenBank/DDBJ databases">
        <authorList>
            <person name="Nowell W R."/>
        </authorList>
    </citation>
    <scope>NUCLEOTIDE SEQUENCE</scope>
</reference>
<evidence type="ECO:0000313" key="5">
    <source>
        <dbReference type="Proteomes" id="UP000663829"/>
    </source>
</evidence>
<dbReference type="EMBL" id="CAJOBA010042276">
    <property type="protein sequence ID" value="CAF4130137.1"/>
    <property type="molecule type" value="Genomic_DNA"/>
</dbReference>
<gene>
    <name evidence="1" type="ORF">GPM918_LOCUS21241</name>
    <name evidence="2" type="ORF">OVA965_LOCUS29403</name>
    <name evidence="3" type="ORF">SRO942_LOCUS21238</name>
    <name evidence="4" type="ORF">TMI583_LOCUS30177</name>
</gene>
<organism evidence="1 5">
    <name type="scientific">Didymodactylos carnosus</name>
    <dbReference type="NCBI Taxonomy" id="1234261"/>
    <lineage>
        <taxon>Eukaryota</taxon>
        <taxon>Metazoa</taxon>
        <taxon>Spiralia</taxon>
        <taxon>Gnathifera</taxon>
        <taxon>Rotifera</taxon>
        <taxon>Eurotatoria</taxon>
        <taxon>Bdelloidea</taxon>
        <taxon>Philodinida</taxon>
        <taxon>Philodinidae</taxon>
        <taxon>Didymodactylos</taxon>
    </lineage>
</organism>
<sequence>MDFIDYFENNYIGRRTRNNRRHVPHFPITLWNCFLRLNQQLPDTNNSSEGWHHALKNSARKNPSIYESIKDLQMEQHADLILAEKLELV</sequence>
<dbReference type="Proteomes" id="UP000681722">
    <property type="component" value="Unassembled WGS sequence"/>
</dbReference>
<dbReference type="EMBL" id="CAJNOQ010006931">
    <property type="protein sequence ID" value="CAF1152224.1"/>
    <property type="molecule type" value="Genomic_DNA"/>
</dbReference>
<dbReference type="OrthoDB" id="6381670at2759"/>
<protein>
    <submittedName>
        <fullName evidence="1">Uncharacterized protein</fullName>
    </submittedName>
</protein>
<evidence type="ECO:0000313" key="4">
    <source>
        <dbReference type="EMBL" id="CAF4130137.1"/>
    </source>
</evidence>
<accession>A0A814SX59</accession>
<dbReference type="Proteomes" id="UP000677228">
    <property type="component" value="Unassembled WGS sequence"/>
</dbReference>
<evidence type="ECO:0000313" key="3">
    <source>
        <dbReference type="EMBL" id="CAF3915733.1"/>
    </source>
</evidence>
<name>A0A814SX59_9BILA</name>
<dbReference type="AlphaFoldDB" id="A0A814SX59"/>
<keyword evidence="5" id="KW-1185">Reference proteome</keyword>
<dbReference type="Proteomes" id="UP000682733">
    <property type="component" value="Unassembled WGS sequence"/>
</dbReference>
<dbReference type="EMBL" id="CAJNOK010020672">
    <property type="protein sequence ID" value="CAF1320259.1"/>
    <property type="molecule type" value="Genomic_DNA"/>
</dbReference>